<reference evidence="1" key="1">
    <citation type="submission" date="2020-07" db="EMBL/GenBank/DDBJ databases">
        <title>The High-quality genome of the commercially important snow crab, Chionoecetes opilio.</title>
        <authorList>
            <person name="Jeong J.-H."/>
            <person name="Ryu S."/>
        </authorList>
    </citation>
    <scope>NUCLEOTIDE SEQUENCE</scope>
    <source>
        <strain evidence="1">MADBK_172401_WGS</strain>
        <tissue evidence="1">Digestive gland</tissue>
    </source>
</reference>
<accession>A0A8J5D217</accession>
<organism evidence="1 2">
    <name type="scientific">Chionoecetes opilio</name>
    <name type="common">Atlantic snow crab</name>
    <name type="synonym">Cancer opilio</name>
    <dbReference type="NCBI Taxonomy" id="41210"/>
    <lineage>
        <taxon>Eukaryota</taxon>
        <taxon>Metazoa</taxon>
        <taxon>Ecdysozoa</taxon>
        <taxon>Arthropoda</taxon>
        <taxon>Crustacea</taxon>
        <taxon>Multicrustacea</taxon>
        <taxon>Malacostraca</taxon>
        <taxon>Eumalacostraca</taxon>
        <taxon>Eucarida</taxon>
        <taxon>Decapoda</taxon>
        <taxon>Pleocyemata</taxon>
        <taxon>Brachyura</taxon>
        <taxon>Eubrachyura</taxon>
        <taxon>Majoidea</taxon>
        <taxon>Majidae</taxon>
        <taxon>Chionoecetes</taxon>
    </lineage>
</organism>
<protein>
    <submittedName>
        <fullName evidence="1">Uncharacterized protein</fullName>
    </submittedName>
</protein>
<proteinExistence type="predicted"/>
<comment type="caution">
    <text evidence="1">The sequence shown here is derived from an EMBL/GenBank/DDBJ whole genome shotgun (WGS) entry which is preliminary data.</text>
</comment>
<dbReference type="AlphaFoldDB" id="A0A8J5D217"/>
<evidence type="ECO:0000313" key="1">
    <source>
        <dbReference type="EMBL" id="KAG0725730.1"/>
    </source>
</evidence>
<dbReference type="EMBL" id="JACEEZ010005311">
    <property type="protein sequence ID" value="KAG0725730.1"/>
    <property type="molecule type" value="Genomic_DNA"/>
</dbReference>
<name>A0A8J5D217_CHIOP</name>
<evidence type="ECO:0000313" key="2">
    <source>
        <dbReference type="Proteomes" id="UP000770661"/>
    </source>
</evidence>
<sequence>MDAAEMQGQRSLATLQALGHLAQRPATISTWPYTSLLRHHKSHRYPVRQHQSLWRQLADGCILLPESHKSLHVHGGPAQCHYSIHAKNEWESKMSRIDHKHIHVGRCSVVQMQTHDPCALAKVLLTTHCKDPDDLLLP</sequence>
<gene>
    <name evidence="1" type="ORF">GWK47_038055</name>
</gene>
<dbReference type="Proteomes" id="UP000770661">
    <property type="component" value="Unassembled WGS sequence"/>
</dbReference>
<keyword evidence="2" id="KW-1185">Reference proteome</keyword>